<feature type="domain" description="HTH lacI-type" evidence="5">
    <location>
        <begin position="4"/>
        <end position="60"/>
    </location>
</feature>
<dbReference type="AlphaFoldDB" id="A0A7X1E5R1"/>
<dbReference type="PANTHER" id="PTHR30146">
    <property type="entry name" value="LACI-RELATED TRANSCRIPTIONAL REPRESSOR"/>
    <property type="match status" value="1"/>
</dbReference>
<dbReference type="InterPro" id="IPR000843">
    <property type="entry name" value="HTH_LacI"/>
</dbReference>
<keyword evidence="1" id="KW-0678">Repressor</keyword>
<keyword evidence="2" id="KW-0805">Transcription regulation</keyword>
<dbReference type="CDD" id="cd01392">
    <property type="entry name" value="HTH_LacI"/>
    <property type="match status" value="1"/>
</dbReference>
<dbReference type="InterPro" id="IPR001761">
    <property type="entry name" value="Peripla_BP/Lac1_sug-bd_dom"/>
</dbReference>
<evidence type="ECO:0000313" key="7">
    <source>
        <dbReference type="Proteomes" id="UP000525652"/>
    </source>
</evidence>
<dbReference type="Pfam" id="PF00532">
    <property type="entry name" value="Peripla_BP_1"/>
    <property type="match status" value="1"/>
</dbReference>
<dbReference type="Pfam" id="PF00356">
    <property type="entry name" value="LacI"/>
    <property type="match status" value="1"/>
</dbReference>
<gene>
    <name evidence="6" type="ORF">H5P30_16705</name>
</gene>
<dbReference type="InterPro" id="IPR028082">
    <property type="entry name" value="Peripla_BP_I"/>
</dbReference>
<dbReference type="SUPFAM" id="SSF53822">
    <property type="entry name" value="Periplasmic binding protein-like I"/>
    <property type="match status" value="1"/>
</dbReference>
<reference evidence="6 7" key="1">
    <citation type="submission" date="2020-07" db="EMBL/GenBank/DDBJ databases">
        <authorList>
            <person name="Feng X."/>
        </authorList>
    </citation>
    <scope>NUCLEOTIDE SEQUENCE [LARGE SCALE GENOMIC DNA]</scope>
    <source>
        <strain evidence="6 7">JCM14086</strain>
    </source>
</reference>
<dbReference type="SMART" id="SM00354">
    <property type="entry name" value="HTH_LACI"/>
    <property type="match status" value="1"/>
</dbReference>
<organism evidence="6 7">
    <name type="scientific">Puniceicoccus vermicola</name>
    <dbReference type="NCBI Taxonomy" id="388746"/>
    <lineage>
        <taxon>Bacteria</taxon>
        <taxon>Pseudomonadati</taxon>
        <taxon>Verrucomicrobiota</taxon>
        <taxon>Opitutia</taxon>
        <taxon>Puniceicoccales</taxon>
        <taxon>Puniceicoccaceae</taxon>
        <taxon>Puniceicoccus</taxon>
    </lineage>
</organism>
<comment type="caution">
    <text evidence="6">The sequence shown here is derived from an EMBL/GenBank/DDBJ whole genome shotgun (WGS) entry which is preliminary data.</text>
</comment>
<dbReference type="PROSITE" id="PS50932">
    <property type="entry name" value="HTH_LACI_2"/>
    <property type="match status" value="1"/>
</dbReference>
<dbReference type="Gene3D" id="1.10.260.40">
    <property type="entry name" value="lambda repressor-like DNA-binding domains"/>
    <property type="match status" value="1"/>
</dbReference>
<sequence>MSAVRLKDVSEETGFSLSTVSLVLNNRSEASIPEDTRKKVKDAATKLGYVRRSRSSSSRTLVIAIFEDLRDCFENPYFGEIYRGVQEALKENGYHSIIQHLGRGSALREVEIAKSIKAEGILVLGAPPASFRDSLRKFQVPVVFVNATVDHAWDSVIPDFEHGFRIALQILKDHGHRRILCVKSAYTDEKLPYLSDHLIRAIRTSGVSEGDIIYVRSKGNSSEDGYSALLAFLKANPSVEFTAAFSGFSKPFGMIRALEEQKREVPGDVSVIAIGGDPHVSESRLPISTVLYPLRQVGKEGVHRLIARARGTLDSPATVVLPVRYEDRGTVGKARM</sequence>
<proteinExistence type="predicted"/>
<evidence type="ECO:0000256" key="4">
    <source>
        <dbReference type="ARBA" id="ARBA00023163"/>
    </source>
</evidence>
<keyword evidence="7" id="KW-1185">Reference proteome</keyword>
<dbReference type="GO" id="GO:0003700">
    <property type="term" value="F:DNA-binding transcription factor activity"/>
    <property type="evidence" value="ECO:0007669"/>
    <property type="project" value="TreeGrafter"/>
</dbReference>
<dbReference type="Gene3D" id="3.40.50.2300">
    <property type="match status" value="2"/>
</dbReference>
<evidence type="ECO:0000256" key="3">
    <source>
        <dbReference type="ARBA" id="ARBA00023125"/>
    </source>
</evidence>
<dbReference type="EMBL" id="JACHVA010000126">
    <property type="protein sequence ID" value="MBC2603426.1"/>
    <property type="molecule type" value="Genomic_DNA"/>
</dbReference>
<accession>A0A7X1E5R1</accession>
<evidence type="ECO:0000256" key="2">
    <source>
        <dbReference type="ARBA" id="ARBA00023015"/>
    </source>
</evidence>
<protein>
    <submittedName>
        <fullName evidence="6">LacI family DNA-binding transcriptional regulator</fullName>
    </submittedName>
</protein>
<dbReference type="Proteomes" id="UP000525652">
    <property type="component" value="Unassembled WGS sequence"/>
</dbReference>
<dbReference type="RefSeq" id="WP_185694052.1">
    <property type="nucleotide sequence ID" value="NZ_JACHVA010000126.1"/>
</dbReference>
<dbReference type="PANTHER" id="PTHR30146:SF148">
    <property type="entry name" value="HTH-TYPE TRANSCRIPTIONAL REPRESSOR PURR-RELATED"/>
    <property type="match status" value="1"/>
</dbReference>
<name>A0A7X1E5R1_9BACT</name>
<dbReference type="GO" id="GO:0000976">
    <property type="term" value="F:transcription cis-regulatory region binding"/>
    <property type="evidence" value="ECO:0007669"/>
    <property type="project" value="TreeGrafter"/>
</dbReference>
<dbReference type="SUPFAM" id="SSF47413">
    <property type="entry name" value="lambda repressor-like DNA-binding domains"/>
    <property type="match status" value="1"/>
</dbReference>
<keyword evidence="3 6" id="KW-0238">DNA-binding</keyword>
<evidence type="ECO:0000256" key="1">
    <source>
        <dbReference type="ARBA" id="ARBA00022491"/>
    </source>
</evidence>
<dbReference type="CDD" id="cd06267">
    <property type="entry name" value="PBP1_LacI_sugar_binding-like"/>
    <property type="match status" value="1"/>
</dbReference>
<keyword evidence="4" id="KW-0804">Transcription</keyword>
<evidence type="ECO:0000259" key="5">
    <source>
        <dbReference type="PROSITE" id="PS50932"/>
    </source>
</evidence>
<dbReference type="InterPro" id="IPR010982">
    <property type="entry name" value="Lambda_DNA-bd_dom_sf"/>
</dbReference>
<evidence type="ECO:0000313" key="6">
    <source>
        <dbReference type="EMBL" id="MBC2603426.1"/>
    </source>
</evidence>